<accession>A0A840S0T1</accession>
<sequence>MPEFSGRPLGLRDALTLACLAMGLLYVFFVHPWTVALVLALLLLGALCARHAAHQQAHQLRQLAASRPNESICDFARAFDLREVDSWIVRAVYEQVQAQLHQVHPQFPLRASDRLMADLQLDADDIDLDLAPQIEQRTGRSLDRAERNPLFGKVITLGDLVRFFQGQAPQRQVQAS</sequence>
<comment type="caution">
    <text evidence="2">The sequence shown here is derived from an EMBL/GenBank/DDBJ whole genome shotgun (WGS) entry which is preliminary data.</text>
</comment>
<dbReference type="AlphaFoldDB" id="A0A840S0T1"/>
<organism evidence="2 3">
    <name type="scientific">Inhella inkyongensis</name>
    <dbReference type="NCBI Taxonomy" id="392593"/>
    <lineage>
        <taxon>Bacteria</taxon>
        <taxon>Pseudomonadati</taxon>
        <taxon>Pseudomonadota</taxon>
        <taxon>Betaproteobacteria</taxon>
        <taxon>Burkholderiales</taxon>
        <taxon>Sphaerotilaceae</taxon>
        <taxon>Inhella</taxon>
    </lineage>
</organism>
<keyword evidence="3" id="KW-1185">Reference proteome</keyword>
<dbReference type="RefSeq" id="WP_246071453.1">
    <property type="nucleotide sequence ID" value="NZ_CP040709.1"/>
</dbReference>
<reference evidence="2 3" key="1">
    <citation type="submission" date="2020-08" db="EMBL/GenBank/DDBJ databases">
        <title>Genomic Encyclopedia of Type Strains, Phase IV (KMG-IV): sequencing the most valuable type-strain genomes for metagenomic binning, comparative biology and taxonomic classification.</title>
        <authorList>
            <person name="Goeker M."/>
        </authorList>
    </citation>
    <scope>NUCLEOTIDE SEQUENCE [LARGE SCALE GENOMIC DNA]</scope>
    <source>
        <strain evidence="2 3">DSM 23958</strain>
    </source>
</reference>
<keyword evidence="1" id="KW-0812">Transmembrane</keyword>
<proteinExistence type="predicted"/>
<name>A0A840S0T1_9BURK</name>
<keyword evidence="1" id="KW-0472">Membrane</keyword>
<gene>
    <name evidence="2" type="ORF">HNQ51_000415</name>
</gene>
<feature type="transmembrane region" description="Helical" evidence="1">
    <location>
        <begin position="35"/>
        <end position="53"/>
    </location>
</feature>
<dbReference type="Proteomes" id="UP000554837">
    <property type="component" value="Unassembled WGS sequence"/>
</dbReference>
<evidence type="ECO:0000313" key="3">
    <source>
        <dbReference type="Proteomes" id="UP000554837"/>
    </source>
</evidence>
<evidence type="ECO:0000256" key="1">
    <source>
        <dbReference type="SAM" id="Phobius"/>
    </source>
</evidence>
<protein>
    <submittedName>
        <fullName evidence="2">Uncharacterized protein</fullName>
    </submittedName>
</protein>
<keyword evidence="1" id="KW-1133">Transmembrane helix</keyword>
<dbReference type="EMBL" id="JACHHO010000001">
    <property type="protein sequence ID" value="MBB5203122.1"/>
    <property type="molecule type" value="Genomic_DNA"/>
</dbReference>
<evidence type="ECO:0000313" key="2">
    <source>
        <dbReference type="EMBL" id="MBB5203122.1"/>
    </source>
</evidence>